<dbReference type="EMBL" id="JAGSXJ010000002">
    <property type="protein sequence ID" value="KAH6695207.1"/>
    <property type="molecule type" value="Genomic_DNA"/>
</dbReference>
<sequence length="340" mass="35263">MSSSPSLLFTTSAALPTPTVNLGPATYDFQNYGPLTTTFTPAASCTNSPDLSIWAPGAPIGNPYVSRCTSDFGDAVSTSCIPGDAEKAQYIKDRVDDRAIIYRHIPYHSPANICPLAWTTVGVAYKDARGSLTASGDAFNPTDTLTITPLHDPTANIIAHHLKPLQTAIACCPEDYEGGHDGSCWYNADDASAWTASTACAFADDRWEGVVEQEAVYTYNGRVLTGYESFNTETGPLSVTATSTWSVDKSLETTTGNTLGGDLKVHAYVDQLFLIYGGDEFAGGSAGGNSTASSSAPVEPSASGISEPSGAARGIASAGVATLLAVWGVAGLFGAGVFAL</sequence>
<gene>
    <name evidence="3" type="ORF">F5X68DRAFT_257911</name>
</gene>
<keyword evidence="2" id="KW-1133">Transmembrane helix</keyword>
<keyword evidence="2" id="KW-0812">Transmembrane</keyword>
<name>A0A9P9AFE3_9PEZI</name>
<evidence type="ECO:0000313" key="4">
    <source>
        <dbReference type="Proteomes" id="UP000770015"/>
    </source>
</evidence>
<evidence type="ECO:0000256" key="1">
    <source>
        <dbReference type="SAM" id="MobiDB-lite"/>
    </source>
</evidence>
<organism evidence="3 4">
    <name type="scientific">Plectosphaerella plurivora</name>
    <dbReference type="NCBI Taxonomy" id="936078"/>
    <lineage>
        <taxon>Eukaryota</taxon>
        <taxon>Fungi</taxon>
        <taxon>Dikarya</taxon>
        <taxon>Ascomycota</taxon>
        <taxon>Pezizomycotina</taxon>
        <taxon>Sordariomycetes</taxon>
        <taxon>Hypocreomycetidae</taxon>
        <taxon>Glomerellales</taxon>
        <taxon>Plectosphaerellaceae</taxon>
        <taxon>Plectosphaerella</taxon>
    </lineage>
</organism>
<dbReference type="Proteomes" id="UP000770015">
    <property type="component" value="Unassembled WGS sequence"/>
</dbReference>
<reference evidence="3" key="1">
    <citation type="journal article" date="2021" name="Nat. Commun.">
        <title>Genetic determinants of endophytism in the Arabidopsis root mycobiome.</title>
        <authorList>
            <person name="Mesny F."/>
            <person name="Miyauchi S."/>
            <person name="Thiergart T."/>
            <person name="Pickel B."/>
            <person name="Atanasova L."/>
            <person name="Karlsson M."/>
            <person name="Huettel B."/>
            <person name="Barry K.W."/>
            <person name="Haridas S."/>
            <person name="Chen C."/>
            <person name="Bauer D."/>
            <person name="Andreopoulos W."/>
            <person name="Pangilinan J."/>
            <person name="LaButti K."/>
            <person name="Riley R."/>
            <person name="Lipzen A."/>
            <person name="Clum A."/>
            <person name="Drula E."/>
            <person name="Henrissat B."/>
            <person name="Kohler A."/>
            <person name="Grigoriev I.V."/>
            <person name="Martin F.M."/>
            <person name="Hacquard S."/>
        </authorList>
    </citation>
    <scope>NUCLEOTIDE SEQUENCE</scope>
    <source>
        <strain evidence="3">MPI-SDFR-AT-0117</strain>
    </source>
</reference>
<dbReference type="AlphaFoldDB" id="A0A9P9AFE3"/>
<dbReference type="OrthoDB" id="5429716at2759"/>
<evidence type="ECO:0000256" key="2">
    <source>
        <dbReference type="SAM" id="Phobius"/>
    </source>
</evidence>
<keyword evidence="2" id="KW-0472">Membrane</keyword>
<feature type="region of interest" description="Disordered" evidence="1">
    <location>
        <begin position="287"/>
        <end position="307"/>
    </location>
</feature>
<proteinExistence type="predicted"/>
<feature type="compositionally biased region" description="Low complexity" evidence="1">
    <location>
        <begin position="288"/>
        <end position="303"/>
    </location>
</feature>
<comment type="caution">
    <text evidence="3">The sequence shown here is derived from an EMBL/GenBank/DDBJ whole genome shotgun (WGS) entry which is preliminary data.</text>
</comment>
<accession>A0A9P9AFE3</accession>
<feature type="transmembrane region" description="Helical" evidence="2">
    <location>
        <begin position="315"/>
        <end position="339"/>
    </location>
</feature>
<keyword evidence="4" id="KW-1185">Reference proteome</keyword>
<protein>
    <submittedName>
        <fullName evidence="3">Uncharacterized protein</fullName>
    </submittedName>
</protein>
<evidence type="ECO:0000313" key="3">
    <source>
        <dbReference type="EMBL" id="KAH6695207.1"/>
    </source>
</evidence>